<dbReference type="EMBL" id="CP136426">
    <property type="protein sequence ID" value="WOC52748.1"/>
    <property type="molecule type" value="Genomic_DNA"/>
</dbReference>
<gene>
    <name evidence="1" type="ORF">BPO_2101</name>
</gene>
<evidence type="ECO:0000313" key="2">
    <source>
        <dbReference type="Proteomes" id="UP001432059"/>
    </source>
</evidence>
<keyword evidence="2" id="KW-1185">Reference proteome</keyword>
<dbReference type="AlphaFoldDB" id="A0AAU0F5T1"/>
<evidence type="ECO:0000313" key="1">
    <source>
        <dbReference type="EMBL" id="WOC52748.1"/>
    </source>
</evidence>
<sequence>MPFLVKKLIVIFAPMFKNETLRKLSAALMVSVYLFVALGSAKFHHHSHGFSGKSGFEKQYTPSADWADAKDCLACHLFSIKAMSLPSSFEFKTLIFQGQSEEKTPYFQENHHQRKLISDSEARLR</sequence>
<organism evidence="1 2">
    <name type="scientific">Bergeyella porcorum</name>
    <dbReference type="NCBI Taxonomy" id="1735111"/>
    <lineage>
        <taxon>Bacteria</taxon>
        <taxon>Pseudomonadati</taxon>
        <taxon>Bacteroidota</taxon>
        <taxon>Flavobacteriia</taxon>
        <taxon>Flavobacteriales</taxon>
        <taxon>Weeksellaceae</taxon>
        <taxon>Bergeyella</taxon>
    </lineage>
</organism>
<accession>A0AAU0F5T1</accession>
<dbReference type="KEGG" id="bpor:BPO_2101"/>
<name>A0AAU0F5T1_9FLAO</name>
<protein>
    <submittedName>
        <fullName evidence="1">Uncharacterized protein</fullName>
    </submittedName>
</protein>
<proteinExistence type="predicted"/>
<reference evidence="1" key="1">
    <citation type="submission" date="2023-10" db="EMBL/GenBank/DDBJ databases">
        <title>Characterization and whole genome sequencing of a novel strain of Bergeyella porcorum QD2021 isolated from pig.</title>
        <authorList>
            <person name="Liu G."/>
            <person name="Chen C."/>
            <person name="Han X."/>
        </authorList>
    </citation>
    <scope>NUCLEOTIDE SEQUENCE</scope>
    <source>
        <strain evidence="1">QD2021</strain>
    </source>
</reference>
<dbReference type="Proteomes" id="UP001432059">
    <property type="component" value="Chromosome"/>
</dbReference>